<reference evidence="2 3" key="1">
    <citation type="submission" date="2019-01" db="EMBL/GenBank/DDBJ databases">
        <title>Sequencing of cultivated peanut Arachis hypogaea provides insights into genome evolution and oil improvement.</title>
        <authorList>
            <person name="Chen X."/>
        </authorList>
    </citation>
    <scope>NUCLEOTIDE SEQUENCE [LARGE SCALE GENOMIC DNA]</scope>
    <source>
        <strain evidence="3">cv. Fuhuasheng</strain>
        <tissue evidence="2">Leaves</tissue>
    </source>
</reference>
<comment type="caution">
    <text evidence="2">The sequence shown here is derived from an EMBL/GenBank/DDBJ whole genome shotgun (WGS) entry which is preliminary data.</text>
</comment>
<organism evidence="2 3">
    <name type="scientific">Arachis hypogaea</name>
    <name type="common">Peanut</name>
    <dbReference type="NCBI Taxonomy" id="3818"/>
    <lineage>
        <taxon>Eukaryota</taxon>
        <taxon>Viridiplantae</taxon>
        <taxon>Streptophyta</taxon>
        <taxon>Embryophyta</taxon>
        <taxon>Tracheophyta</taxon>
        <taxon>Spermatophyta</taxon>
        <taxon>Magnoliopsida</taxon>
        <taxon>eudicotyledons</taxon>
        <taxon>Gunneridae</taxon>
        <taxon>Pentapetalae</taxon>
        <taxon>rosids</taxon>
        <taxon>fabids</taxon>
        <taxon>Fabales</taxon>
        <taxon>Fabaceae</taxon>
        <taxon>Papilionoideae</taxon>
        <taxon>50 kb inversion clade</taxon>
        <taxon>dalbergioids sensu lato</taxon>
        <taxon>Dalbergieae</taxon>
        <taxon>Pterocarpus clade</taxon>
        <taxon>Arachis</taxon>
    </lineage>
</organism>
<dbReference type="InterPro" id="IPR024489">
    <property type="entry name" value="Organ_specific_prot"/>
</dbReference>
<feature type="region of interest" description="Disordered" evidence="1">
    <location>
        <begin position="1"/>
        <end position="24"/>
    </location>
</feature>
<evidence type="ECO:0000313" key="2">
    <source>
        <dbReference type="EMBL" id="RYR70032.1"/>
    </source>
</evidence>
<dbReference type="PANTHER" id="PTHR33731:SF2">
    <property type="entry name" value="ORGAN-SPECIFIC PROTEIN S2-LIKE"/>
    <property type="match status" value="1"/>
</dbReference>
<dbReference type="AlphaFoldDB" id="A0A445E3M4"/>
<gene>
    <name evidence="2" type="ORF">Ahy_A03g016548</name>
</gene>
<name>A0A445E3M4_ARAHY</name>
<sequence>MTSRLGSDNDADNNKGSMWTLEQKLDQPMDEEAAKLKNMYREKSLGTLIFQDMTMTDNNISTISSCKQTKGVYIFLIILEAASIGIKYQGKHQSISRITTHYSGFSHSNILSCHDTNNIKTWLPNCHYLLCFWATWLRDPTLDSCCAILVVVCNHQCGSIISSLIVHLKVVTSVESRKEPGMVEGFQSLLQLKAENKPNAQEILLDEGPNKQKCEEKKVIMEIEMILEDFEPRPSVTAYNDDNIHSKLKNKEFEPRPSVTAYNNDNIQSKLKNSGFEPRPSVTAYNNDNANVMIKNNEFEPRPSVTAYNNDNIHSKLKKSEFEPRPSVTTYNKEFEPIPSVTKYND</sequence>
<proteinExistence type="predicted"/>
<keyword evidence="3" id="KW-1185">Reference proteome</keyword>
<evidence type="ECO:0000256" key="1">
    <source>
        <dbReference type="SAM" id="MobiDB-lite"/>
    </source>
</evidence>
<feature type="region of interest" description="Disordered" evidence="1">
    <location>
        <begin position="320"/>
        <end position="346"/>
    </location>
</feature>
<protein>
    <recommendedName>
        <fullName evidence="4">Organ-specific protein S2</fullName>
    </recommendedName>
</protein>
<dbReference type="Proteomes" id="UP000289738">
    <property type="component" value="Chromosome A03"/>
</dbReference>
<accession>A0A445E3M4</accession>
<evidence type="ECO:0008006" key="4">
    <source>
        <dbReference type="Google" id="ProtNLM"/>
    </source>
</evidence>
<dbReference type="EMBL" id="SDMP01000003">
    <property type="protein sequence ID" value="RYR70032.1"/>
    <property type="molecule type" value="Genomic_DNA"/>
</dbReference>
<dbReference type="Pfam" id="PF10950">
    <property type="entry name" value="Organ_specific"/>
    <property type="match status" value="1"/>
</dbReference>
<dbReference type="PANTHER" id="PTHR33731">
    <property type="entry name" value="PROTEIN, PUTATIVE-RELATED"/>
    <property type="match status" value="1"/>
</dbReference>
<evidence type="ECO:0000313" key="3">
    <source>
        <dbReference type="Proteomes" id="UP000289738"/>
    </source>
</evidence>